<name>A0A7K1US67_9NOCA</name>
<reference evidence="2 3" key="1">
    <citation type="submission" date="2019-12" db="EMBL/GenBank/DDBJ databases">
        <title>Nocardia sp. nov. ET3-3 isolated from soil.</title>
        <authorList>
            <person name="Kanchanasin P."/>
            <person name="Tanasupawat S."/>
            <person name="Yuki M."/>
            <person name="Kudo T."/>
        </authorList>
    </citation>
    <scope>NUCLEOTIDE SEQUENCE [LARGE SCALE GENOMIC DNA]</scope>
    <source>
        <strain evidence="2 3">ET3-3</strain>
    </source>
</reference>
<dbReference type="EMBL" id="WRPP01000001">
    <property type="protein sequence ID" value="MVU77193.1"/>
    <property type="molecule type" value="Genomic_DNA"/>
</dbReference>
<gene>
    <name evidence="2" type="ORF">GPX89_08020</name>
</gene>
<dbReference type="AlphaFoldDB" id="A0A7K1US67"/>
<organism evidence="2 3">
    <name type="scientific">Nocardia terrae</name>
    <dbReference type="NCBI Taxonomy" id="2675851"/>
    <lineage>
        <taxon>Bacteria</taxon>
        <taxon>Bacillati</taxon>
        <taxon>Actinomycetota</taxon>
        <taxon>Actinomycetes</taxon>
        <taxon>Mycobacteriales</taxon>
        <taxon>Nocardiaceae</taxon>
        <taxon>Nocardia</taxon>
    </lineage>
</organism>
<dbReference type="GO" id="GO:0004721">
    <property type="term" value="F:phosphoprotein phosphatase activity"/>
    <property type="evidence" value="ECO:0007669"/>
    <property type="project" value="InterPro"/>
</dbReference>
<evidence type="ECO:0000313" key="2">
    <source>
        <dbReference type="EMBL" id="MVU77193.1"/>
    </source>
</evidence>
<protein>
    <submittedName>
        <fullName evidence="2">Protein-tyrosine-phosphatase</fullName>
    </submittedName>
</protein>
<dbReference type="InterPro" id="IPR026893">
    <property type="entry name" value="Tyr/Ser_Pase_IphP-type"/>
</dbReference>
<keyword evidence="1" id="KW-0732">Signal</keyword>
<evidence type="ECO:0000256" key="1">
    <source>
        <dbReference type="SAM" id="SignalP"/>
    </source>
</evidence>
<accession>A0A7K1US67</accession>
<evidence type="ECO:0000313" key="3">
    <source>
        <dbReference type="Proteomes" id="UP000466794"/>
    </source>
</evidence>
<feature type="chain" id="PRO_5038865725" evidence="1">
    <location>
        <begin position="28"/>
        <end position="288"/>
    </location>
</feature>
<keyword evidence="3" id="KW-1185">Reference proteome</keyword>
<dbReference type="Proteomes" id="UP000466794">
    <property type="component" value="Unassembled WGS sequence"/>
</dbReference>
<feature type="signal peptide" evidence="1">
    <location>
        <begin position="1"/>
        <end position="27"/>
    </location>
</feature>
<dbReference type="Gene3D" id="3.90.190.10">
    <property type="entry name" value="Protein tyrosine phosphatase superfamily"/>
    <property type="match status" value="1"/>
</dbReference>
<sequence>MIHQRNRIGAALAASTVLALVPTTAVAPADPVPVVAPTPAAVQPPAPTNSVVLDTTARSLSLQGVLNARDLGGYRTMDDHEVRTGLIVRSGDLGKATDADLTTLTSDNLRIIDDLRSQPERMMQPDRVPVGAVENSDDILGSMSPQELLGLGSPQQLLGQFAGGQASAGEYREFVTSPGAGRRFADVIHDIIETADGAVLYHCTSGQDRTGWTSAVILTILGVDRSTVTYDYLLSNYYHDNPDTVSMDLLDDAFDQVQQTYGSFANYVHEGLHLTDADIAALRAKMLQ</sequence>
<dbReference type="SUPFAM" id="SSF52799">
    <property type="entry name" value="(Phosphotyrosine protein) phosphatases II"/>
    <property type="match status" value="1"/>
</dbReference>
<dbReference type="Pfam" id="PF13350">
    <property type="entry name" value="Y_phosphatase3"/>
    <property type="match status" value="1"/>
</dbReference>
<proteinExistence type="predicted"/>
<dbReference type="InterPro" id="IPR029021">
    <property type="entry name" value="Prot-tyrosine_phosphatase-like"/>
</dbReference>
<comment type="caution">
    <text evidence="2">The sequence shown here is derived from an EMBL/GenBank/DDBJ whole genome shotgun (WGS) entry which is preliminary data.</text>
</comment>